<dbReference type="InterPro" id="IPR044119">
    <property type="entry name" value="Adenylation_LigC-like"/>
</dbReference>
<dbReference type="Gene3D" id="2.40.50.140">
    <property type="entry name" value="Nucleic acid-binding proteins"/>
    <property type="match status" value="1"/>
</dbReference>
<dbReference type="InterPro" id="IPR016059">
    <property type="entry name" value="DNA_ligase_ATP-dep_CS"/>
</dbReference>
<keyword evidence="2 5" id="KW-0436">Ligase</keyword>
<dbReference type="RefSeq" id="WP_239097099.1">
    <property type="nucleotide sequence ID" value="NZ_BONB01000010.1"/>
</dbReference>
<comment type="catalytic activity">
    <reaction evidence="3">
        <text>ATP + (deoxyribonucleotide)n-3'-hydroxyl + 5'-phospho-(deoxyribonucleotide)m = (deoxyribonucleotide)n+m + AMP + diphosphate.</text>
        <dbReference type="EC" id="6.5.1.1"/>
    </reaction>
</comment>
<keyword evidence="6" id="KW-1185">Reference proteome</keyword>
<feature type="domain" description="ATP-dependent DNA ligase family profile" evidence="4">
    <location>
        <begin position="116"/>
        <end position="228"/>
    </location>
</feature>
<comment type="similarity">
    <text evidence="1">Belongs to the ATP-dependent DNA ligase family.</text>
</comment>
<dbReference type="AlphaFoldDB" id="A0A3D9ZXR8"/>
<dbReference type="EMBL" id="QUMQ01000001">
    <property type="protein sequence ID" value="REG00954.1"/>
    <property type="molecule type" value="Genomic_DNA"/>
</dbReference>
<dbReference type="SUPFAM" id="SSF56091">
    <property type="entry name" value="DNA ligase/mRNA capping enzyme, catalytic domain"/>
    <property type="match status" value="1"/>
</dbReference>
<dbReference type="InterPro" id="IPR012310">
    <property type="entry name" value="DNA_ligase_ATP-dep_cent"/>
</dbReference>
<reference evidence="5 6" key="1">
    <citation type="submission" date="2018-08" db="EMBL/GenBank/DDBJ databases">
        <title>Sequencing the genomes of 1000 actinobacteria strains.</title>
        <authorList>
            <person name="Klenk H.-P."/>
        </authorList>
    </citation>
    <scope>NUCLEOTIDE SEQUENCE [LARGE SCALE GENOMIC DNA]</scope>
    <source>
        <strain evidence="5 6">DSM 44099</strain>
    </source>
</reference>
<dbReference type="Pfam" id="PF01068">
    <property type="entry name" value="DNA_ligase_A_M"/>
    <property type="match status" value="1"/>
</dbReference>
<comment type="caution">
    <text evidence="5">The sequence shown here is derived from an EMBL/GenBank/DDBJ whole genome shotgun (WGS) entry which is preliminary data.</text>
</comment>
<dbReference type="GO" id="GO:0006310">
    <property type="term" value="P:DNA recombination"/>
    <property type="evidence" value="ECO:0007669"/>
    <property type="project" value="InterPro"/>
</dbReference>
<dbReference type="PROSITE" id="PS50160">
    <property type="entry name" value="DNA_LIGASE_A3"/>
    <property type="match status" value="1"/>
</dbReference>
<evidence type="ECO:0000256" key="1">
    <source>
        <dbReference type="ARBA" id="ARBA00007572"/>
    </source>
</evidence>
<evidence type="ECO:0000256" key="2">
    <source>
        <dbReference type="ARBA" id="ARBA00022598"/>
    </source>
</evidence>
<dbReference type="InterPro" id="IPR050191">
    <property type="entry name" value="ATP-dep_DNA_ligase"/>
</dbReference>
<dbReference type="PROSITE" id="PS00697">
    <property type="entry name" value="DNA_LIGASE_A1"/>
    <property type="match status" value="1"/>
</dbReference>
<gene>
    <name evidence="5" type="ORF">DFJ67_7025</name>
</gene>
<evidence type="ECO:0000259" key="4">
    <source>
        <dbReference type="PROSITE" id="PS50160"/>
    </source>
</evidence>
<dbReference type="Gene3D" id="3.30.470.30">
    <property type="entry name" value="DNA ligase/mRNA capping enzyme"/>
    <property type="match status" value="1"/>
</dbReference>
<evidence type="ECO:0000313" key="5">
    <source>
        <dbReference type="EMBL" id="REG00954.1"/>
    </source>
</evidence>
<dbReference type="GO" id="GO:0005524">
    <property type="term" value="F:ATP binding"/>
    <property type="evidence" value="ECO:0007669"/>
    <property type="project" value="InterPro"/>
</dbReference>
<dbReference type="Proteomes" id="UP000256913">
    <property type="component" value="Unassembled WGS sequence"/>
</dbReference>
<accession>A0A3D9ZXR8</accession>
<sequence>MAVPLSAPIVPMIAVTAELPTGNQWAYEPKWDGFRAVAFRRENRVDLQSRSVKPLGSYFPEITRAIRAAVPPGVVLDGELLVWDNDRERSSFALLQRRISAGRHVNRYARRWPAHYVAFDLLADGQRSLLGLPLRERRRRLEQLLARAPNEVVLTPQTTDLDVVTEWIDTWTETGIEGVVAKRLDHPYRPGQRGWRKHRTRSTTEAIIAGITGWLSAPQTILVGRLDTRGRLRYVGRSTPLTDGQRTELAPLLSRPIAQHRAAPVQHPWPQPLPASWSGSWERPEPLRYVPTQPDVVAEILVDTAFEHSRWRHRVKFVRPRRDMSVYDVPILGPHV</sequence>
<dbReference type="InterPro" id="IPR012340">
    <property type="entry name" value="NA-bd_OB-fold"/>
</dbReference>
<organism evidence="5 6">
    <name type="scientific">Asanoa ferruginea</name>
    <dbReference type="NCBI Taxonomy" id="53367"/>
    <lineage>
        <taxon>Bacteria</taxon>
        <taxon>Bacillati</taxon>
        <taxon>Actinomycetota</taxon>
        <taxon>Actinomycetes</taxon>
        <taxon>Micromonosporales</taxon>
        <taxon>Micromonosporaceae</taxon>
        <taxon>Asanoa</taxon>
    </lineage>
</organism>
<dbReference type="CDD" id="cd07905">
    <property type="entry name" value="Adenylation_DNA_ligase_LigC"/>
    <property type="match status" value="1"/>
</dbReference>
<evidence type="ECO:0000256" key="3">
    <source>
        <dbReference type="ARBA" id="ARBA00034003"/>
    </source>
</evidence>
<dbReference type="GO" id="GO:0006281">
    <property type="term" value="P:DNA repair"/>
    <property type="evidence" value="ECO:0007669"/>
    <property type="project" value="InterPro"/>
</dbReference>
<dbReference type="PANTHER" id="PTHR45674:SF4">
    <property type="entry name" value="DNA LIGASE 1"/>
    <property type="match status" value="1"/>
</dbReference>
<name>A0A3D9ZXR8_9ACTN</name>
<proteinExistence type="inferred from homology"/>
<dbReference type="PANTHER" id="PTHR45674">
    <property type="entry name" value="DNA LIGASE 1/3 FAMILY MEMBER"/>
    <property type="match status" value="1"/>
</dbReference>
<evidence type="ECO:0000313" key="6">
    <source>
        <dbReference type="Proteomes" id="UP000256913"/>
    </source>
</evidence>
<dbReference type="GO" id="GO:0003910">
    <property type="term" value="F:DNA ligase (ATP) activity"/>
    <property type="evidence" value="ECO:0007669"/>
    <property type="project" value="UniProtKB-EC"/>
</dbReference>
<protein>
    <submittedName>
        <fullName evidence="5">ATP dependent DNA ligase-like protein</fullName>
    </submittedName>
</protein>